<evidence type="ECO:0000256" key="1">
    <source>
        <dbReference type="SAM" id="SignalP"/>
    </source>
</evidence>
<name>A0ABV3BCB8_9ACTN</name>
<feature type="chain" id="PRO_5046514700" evidence="1">
    <location>
        <begin position="21"/>
        <end position="159"/>
    </location>
</feature>
<accession>A0ABV3BCB8</accession>
<gene>
    <name evidence="2" type="ORF">ABZ931_39995</name>
</gene>
<organism evidence="2 3">
    <name type="scientific">Streptomyces neyagawaensis</name>
    <dbReference type="NCBI Taxonomy" id="42238"/>
    <lineage>
        <taxon>Bacteria</taxon>
        <taxon>Bacillati</taxon>
        <taxon>Actinomycetota</taxon>
        <taxon>Actinomycetes</taxon>
        <taxon>Kitasatosporales</taxon>
        <taxon>Streptomycetaceae</taxon>
        <taxon>Streptomyces</taxon>
    </lineage>
</organism>
<protein>
    <submittedName>
        <fullName evidence="2">Uncharacterized protein</fullName>
    </submittedName>
</protein>
<evidence type="ECO:0000313" key="2">
    <source>
        <dbReference type="EMBL" id="MEU6807097.1"/>
    </source>
</evidence>
<dbReference type="RefSeq" id="WP_359703202.1">
    <property type="nucleotide sequence ID" value="NZ_JBEYXT010000449.1"/>
</dbReference>
<evidence type="ECO:0000313" key="3">
    <source>
        <dbReference type="Proteomes" id="UP001551189"/>
    </source>
</evidence>
<sequence>MLAEALIVLASAAGAAVAQAAGTDAWVGVRERVACIFGRGHASAAQVTLGRLDRTEAALDATEPEQADQLRARLEASWQARFEDLLESLNEADREVVAGQLQELVALGSRAAGGAFARDGGLTASGNVGIRAEGGSVAGGVIHGGIRMENPPQPGPVQS</sequence>
<feature type="signal peptide" evidence="1">
    <location>
        <begin position="1"/>
        <end position="20"/>
    </location>
</feature>
<dbReference type="Proteomes" id="UP001551189">
    <property type="component" value="Unassembled WGS sequence"/>
</dbReference>
<proteinExistence type="predicted"/>
<keyword evidence="1" id="KW-0732">Signal</keyword>
<comment type="caution">
    <text evidence="2">The sequence shown here is derived from an EMBL/GenBank/DDBJ whole genome shotgun (WGS) entry which is preliminary data.</text>
</comment>
<reference evidence="2 3" key="1">
    <citation type="submission" date="2024-06" db="EMBL/GenBank/DDBJ databases">
        <title>The Natural Products Discovery Center: Release of the First 8490 Sequenced Strains for Exploring Actinobacteria Biosynthetic Diversity.</title>
        <authorList>
            <person name="Kalkreuter E."/>
            <person name="Kautsar S.A."/>
            <person name="Yang D."/>
            <person name="Bader C.D."/>
            <person name="Teijaro C.N."/>
            <person name="Fluegel L."/>
            <person name="Davis C.M."/>
            <person name="Simpson J.R."/>
            <person name="Lauterbach L."/>
            <person name="Steele A.D."/>
            <person name="Gui C."/>
            <person name="Meng S."/>
            <person name="Li G."/>
            <person name="Viehrig K."/>
            <person name="Ye F."/>
            <person name="Su P."/>
            <person name="Kiefer A.F."/>
            <person name="Nichols A."/>
            <person name="Cepeda A.J."/>
            <person name="Yan W."/>
            <person name="Fan B."/>
            <person name="Jiang Y."/>
            <person name="Adhikari A."/>
            <person name="Zheng C.-J."/>
            <person name="Schuster L."/>
            <person name="Cowan T.M."/>
            <person name="Smanski M.J."/>
            <person name="Chevrette M.G."/>
            <person name="De Carvalho L.P.S."/>
            <person name="Shen B."/>
        </authorList>
    </citation>
    <scope>NUCLEOTIDE SEQUENCE [LARGE SCALE GENOMIC DNA]</scope>
    <source>
        <strain evidence="2 3">NPDC046851</strain>
    </source>
</reference>
<keyword evidence="3" id="KW-1185">Reference proteome</keyword>
<dbReference type="EMBL" id="JBEYXT010000449">
    <property type="protein sequence ID" value="MEU6807097.1"/>
    <property type="molecule type" value="Genomic_DNA"/>
</dbReference>